<reference evidence="1 2" key="1">
    <citation type="submission" date="2018-04" db="EMBL/GenBank/DDBJ databases">
        <title>Active sludge and wastewater microbial communities from Klosterneuburg, Austria.</title>
        <authorList>
            <person name="Wagner M."/>
        </authorList>
    </citation>
    <scope>NUCLEOTIDE SEQUENCE [LARGE SCALE GENOMIC DNA]</scope>
    <source>
        <strain evidence="1 2">Nm49</strain>
    </source>
</reference>
<name>A0A2T5I500_9PROT</name>
<organism evidence="1 2">
    <name type="scientific">Nitrosomonas oligotropha</name>
    <dbReference type="NCBI Taxonomy" id="42354"/>
    <lineage>
        <taxon>Bacteria</taxon>
        <taxon>Pseudomonadati</taxon>
        <taxon>Pseudomonadota</taxon>
        <taxon>Betaproteobacteria</taxon>
        <taxon>Nitrosomonadales</taxon>
        <taxon>Nitrosomonadaceae</taxon>
        <taxon>Nitrosomonas</taxon>
    </lineage>
</organism>
<dbReference type="RefSeq" id="WP_107801836.1">
    <property type="nucleotide sequence ID" value="NZ_QAOI01000001.1"/>
</dbReference>
<protein>
    <submittedName>
        <fullName evidence="1">Uncharacterized protein</fullName>
    </submittedName>
</protein>
<comment type="caution">
    <text evidence="1">The sequence shown here is derived from an EMBL/GenBank/DDBJ whole genome shotgun (WGS) entry which is preliminary data.</text>
</comment>
<evidence type="ECO:0000313" key="2">
    <source>
        <dbReference type="Proteomes" id="UP000244128"/>
    </source>
</evidence>
<evidence type="ECO:0000313" key="1">
    <source>
        <dbReference type="EMBL" id="PTQ78876.1"/>
    </source>
</evidence>
<dbReference type="AlphaFoldDB" id="A0A2T5I500"/>
<dbReference type="Proteomes" id="UP000244128">
    <property type="component" value="Unassembled WGS sequence"/>
</dbReference>
<gene>
    <name evidence="1" type="ORF">C8R26_101192</name>
</gene>
<proteinExistence type="predicted"/>
<dbReference type="EMBL" id="QAOI01000001">
    <property type="protein sequence ID" value="PTQ78876.1"/>
    <property type="molecule type" value="Genomic_DNA"/>
</dbReference>
<sequence>MPALYQVIVELLNTRKNRVLLVAQSSLPESQYKAFRQIFLNEFGKGGLEKELERVIAEKQHKER</sequence>
<accession>A0A2T5I500</accession>